<dbReference type="NCBIfam" id="TIGR00099">
    <property type="entry name" value="Cof-subfamily"/>
    <property type="match status" value="1"/>
</dbReference>
<protein>
    <submittedName>
        <fullName evidence="1">Cof subfamily protein (Haloacid dehalogenase superfamily)</fullName>
    </submittedName>
</protein>
<organism evidence="1 2">
    <name type="scientific">Ammoniphilus resinae</name>
    <dbReference type="NCBI Taxonomy" id="861532"/>
    <lineage>
        <taxon>Bacteria</taxon>
        <taxon>Bacillati</taxon>
        <taxon>Bacillota</taxon>
        <taxon>Bacilli</taxon>
        <taxon>Bacillales</taxon>
        <taxon>Paenibacillaceae</taxon>
        <taxon>Aneurinibacillus group</taxon>
        <taxon>Ammoniphilus</taxon>
    </lineage>
</organism>
<accession>A0ABS4GJE5</accession>
<dbReference type="RefSeq" id="WP_209808332.1">
    <property type="nucleotide sequence ID" value="NZ_JAGGKT010000001.1"/>
</dbReference>
<dbReference type="InterPro" id="IPR000150">
    <property type="entry name" value="Cof"/>
</dbReference>
<dbReference type="PROSITE" id="PS01229">
    <property type="entry name" value="COF_2"/>
    <property type="match status" value="1"/>
</dbReference>
<dbReference type="Pfam" id="PF08282">
    <property type="entry name" value="Hydrolase_3"/>
    <property type="match status" value="1"/>
</dbReference>
<dbReference type="SFLD" id="SFLDS00003">
    <property type="entry name" value="Haloacid_Dehalogenase"/>
    <property type="match status" value="1"/>
</dbReference>
<dbReference type="EMBL" id="JAGGKT010000001">
    <property type="protein sequence ID" value="MBP1930383.1"/>
    <property type="molecule type" value="Genomic_DNA"/>
</dbReference>
<dbReference type="InterPro" id="IPR036412">
    <property type="entry name" value="HAD-like_sf"/>
</dbReference>
<comment type="caution">
    <text evidence="1">The sequence shown here is derived from an EMBL/GenBank/DDBJ whole genome shotgun (WGS) entry which is preliminary data.</text>
</comment>
<dbReference type="InterPro" id="IPR006379">
    <property type="entry name" value="HAD-SF_hydro_IIB"/>
</dbReference>
<name>A0ABS4GJE5_9BACL</name>
<dbReference type="InterPro" id="IPR023214">
    <property type="entry name" value="HAD_sf"/>
</dbReference>
<dbReference type="Gene3D" id="3.40.50.1000">
    <property type="entry name" value="HAD superfamily/HAD-like"/>
    <property type="match status" value="1"/>
</dbReference>
<dbReference type="SUPFAM" id="SSF56784">
    <property type="entry name" value="HAD-like"/>
    <property type="match status" value="1"/>
</dbReference>
<dbReference type="Gene3D" id="3.30.1240.10">
    <property type="match status" value="1"/>
</dbReference>
<evidence type="ECO:0000313" key="1">
    <source>
        <dbReference type="EMBL" id="MBP1930383.1"/>
    </source>
</evidence>
<dbReference type="Proteomes" id="UP001519343">
    <property type="component" value="Unassembled WGS sequence"/>
</dbReference>
<reference evidence="1 2" key="1">
    <citation type="submission" date="2021-03" db="EMBL/GenBank/DDBJ databases">
        <title>Genomic Encyclopedia of Type Strains, Phase IV (KMG-IV): sequencing the most valuable type-strain genomes for metagenomic binning, comparative biology and taxonomic classification.</title>
        <authorList>
            <person name="Goeker M."/>
        </authorList>
    </citation>
    <scope>NUCLEOTIDE SEQUENCE [LARGE SCALE GENOMIC DNA]</scope>
    <source>
        <strain evidence="1 2">DSM 24738</strain>
    </source>
</reference>
<dbReference type="NCBIfam" id="TIGR01484">
    <property type="entry name" value="HAD-SF-IIB"/>
    <property type="match status" value="1"/>
</dbReference>
<proteinExistence type="predicted"/>
<gene>
    <name evidence="1" type="ORF">J2Z37_000370</name>
</gene>
<dbReference type="SFLD" id="SFLDG01140">
    <property type="entry name" value="C2.B:_Phosphomannomutase_and_P"/>
    <property type="match status" value="1"/>
</dbReference>
<dbReference type="CDD" id="cd07516">
    <property type="entry name" value="HAD_Pase"/>
    <property type="match status" value="1"/>
</dbReference>
<evidence type="ECO:0000313" key="2">
    <source>
        <dbReference type="Proteomes" id="UP001519343"/>
    </source>
</evidence>
<dbReference type="PANTHER" id="PTHR10000">
    <property type="entry name" value="PHOSPHOSERINE PHOSPHATASE"/>
    <property type="match status" value="1"/>
</dbReference>
<dbReference type="SFLD" id="SFLDG01144">
    <property type="entry name" value="C2.B.4:_PGP_Like"/>
    <property type="match status" value="1"/>
</dbReference>
<keyword evidence="2" id="KW-1185">Reference proteome</keyword>
<sequence length="264" mass="29574">MKYKMITIDVDDTLLNDDAEVTPQTIEALRAAVDLGVIVTLATGRMFASAKQIAKRIELNVPLITYQGSLVKNLLDEEVLYERNIPVEVGAFLFKYAMNHEIHLQGYYNDELISPMENQWLREYASLSRVPYRIEPDLAVLAGKSHTKLVFIDDPKKLDLVARDLAGLVGDQVHITKSKPHFLEIVHKEATKGHAVRFLADYFGCSLEQVIAIGDSWNDREMIEVAGLGVAMGNAVPALKDVADFVTKSNNEDGVRYVIERFVL</sequence>
<dbReference type="PANTHER" id="PTHR10000:SF8">
    <property type="entry name" value="HAD SUPERFAMILY HYDROLASE-LIKE, TYPE 3"/>
    <property type="match status" value="1"/>
</dbReference>